<comment type="caution">
    <text evidence="7">The sequence shown here is derived from an EMBL/GenBank/DDBJ whole genome shotgun (WGS) entry which is preliminary data.</text>
</comment>
<dbReference type="GO" id="GO:0000160">
    <property type="term" value="P:phosphorelay signal transduction system"/>
    <property type="evidence" value="ECO:0007669"/>
    <property type="project" value="InterPro"/>
</dbReference>
<organism evidence="7 8">
    <name type="scientific">Rhodanobacter denitrificans</name>
    <dbReference type="NCBI Taxonomy" id="666685"/>
    <lineage>
        <taxon>Bacteria</taxon>
        <taxon>Pseudomonadati</taxon>
        <taxon>Pseudomonadota</taxon>
        <taxon>Gammaproteobacteria</taxon>
        <taxon>Lysobacterales</taxon>
        <taxon>Rhodanobacteraceae</taxon>
        <taxon>Rhodanobacter</taxon>
    </lineage>
</organism>
<dbReference type="Pfam" id="PF13487">
    <property type="entry name" value="HD_5"/>
    <property type="match status" value="1"/>
</dbReference>
<keyword evidence="1" id="KW-0378">Hydrolase</keyword>
<dbReference type="FunFam" id="1.10.3210.10:FF:000018">
    <property type="entry name" value="Two-component system response regulator"/>
    <property type="match status" value="1"/>
</dbReference>
<dbReference type="Gene3D" id="3.40.50.2300">
    <property type="match status" value="1"/>
</dbReference>
<dbReference type="Proteomes" id="UP000249046">
    <property type="component" value="Unassembled WGS sequence"/>
</dbReference>
<reference evidence="7 8" key="1">
    <citation type="submission" date="2017-08" db="EMBL/GenBank/DDBJ databases">
        <title>Infants hospitalized years apart are colonized by the same room-sourced microbial strains.</title>
        <authorList>
            <person name="Brooks B."/>
            <person name="Olm M.R."/>
            <person name="Firek B.A."/>
            <person name="Baker R."/>
            <person name="Thomas B.C."/>
            <person name="Morowitz M.J."/>
            <person name="Banfield J.F."/>
        </authorList>
    </citation>
    <scope>NUCLEOTIDE SEQUENCE [LARGE SCALE GENOMIC DNA]</scope>
    <source>
        <strain evidence="7">S2_005_003_R2_42</strain>
    </source>
</reference>
<evidence type="ECO:0000256" key="2">
    <source>
        <dbReference type="PROSITE-ProRule" id="PRU00169"/>
    </source>
</evidence>
<evidence type="ECO:0000313" key="8">
    <source>
        <dbReference type="Proteomes" id="UP000249046"/>
    </source>
</evidence>
<evidence type="ECO:0000259" key="4">
    <source>
        <dbReference type="PROSITE" id="PS50110"/>
    </source>
</evidence>
<dbReference type="InterPro" id="IPR011006">
    <property type="entry name" value="CheY-like_superfamily"/>
</dbReference>
<dbReference type="InterPro" id="IPR003607">
    <property type="entry name" value="HD/PDEase_dom"/>
</dbReference>
<dbReference type="PANTHER" id="PTHR45228">
    <property type="entry name" value="CYCLIC DI-GMP PHOSPHODIESTERASE TM_0186-RELATED"/>
    <property type="match status" value="1"/>
</dbReference>
<proteinExistence type="predicted"/>
<dbReference type="GO" id="GO:0004112">
    <property type="term" value="F:cyclic-nucleotide phosphodiesterase activity"/>
    <property type="evidence" value="ECO:0007669"/>
    <property type="project" value="UniProtKB-ARBA"/>
</dbReference>
<dbReference type="PANTHER" id="PTHR45228:SF1">
    <property type="entry name" value="CYCLIC DI-GMP PHOSPHODIESTERASE TM_0186"/>
    <property type="match status" value="1"/>
</dbReference>
<accession>A0A2W5KR47</accession>
<dbReference type="EMBL" id="QFPO01000002">
    <property type="protein sequence ID" value="PZQ19551.1"/>
    <property type="molecule type" value="Genomic_DNA"/>
</dbReference>
<dbReference type="SUPFAM" id="SSF52172">
    <property type="entry name" value="CheY-like"/>
    <property type="match status" value="1"/>
</dbReference>
<dbReference type="PROSITE" id="PS51832">
    <property type="entry name" value="HD_GYP"/>
    <property type="match status" value="1"/>
</dbReference>
<dbReference type="SMART" id="SM00471">
    <property type="entry name" value="HDc"/>
    <property type="match status" value="1"/>
</dbReference>
<keyword evidence="2" id="KW-0597">Phosphoprotein</keyword>
<evidence type="ECO:0000313" key="7">
    <source>
        <dbReference type="EMBL" id="PZQ19551.1"/>
    </source>
</evidence>
<dbReference type="SMART" id="SM00448">
    <property type="entry name" value="REC"/>
    <property type="match status" value="1"/>
</dbReference>
<feature type="modified residue" description="4-aspartylphosphate" evidence="2">
    <location>
        <position position="53"/>
    </location>
</feature>
<sequence length="350" mass="39474">MNVLIVDDQPSARTMLRHVVEAIGPGIRVSDFGSPVDALRWSDANPADLLLLDYRMPEMDGLEFARRFRRPMARRDVPIVLISVVGDEPIRQAALDAGVIDFMVKPIRPRELRSRCKNLLQLRRQGESVKERARSLEQRVLQSLSEVEQRERETLFRLAKAIEYRDFGTGIHLLRMAHYSELLAEELGMPEEDARILTLAAPLHDIGKIGVPDAILLKRGSLTEEEMAVMRKHPLIGYEILKDSQSRFVQMGALIALRHHERWDGSGYPDGLKGEAIPLPARIVALADVYDALTSERPYKAAWSSDEAFDYIKAHRGTLFDPSCVDVLLAHRSRIVDIQQSKLAPHGLGL</sequence>
<gene>
    <name evidence="7" type="ORF">DI564_02270</name>
</gene>
<keyword evidence="3" id="KW-0175">Coiled coil</keyword>
<dbReference type="Gene3D" id="1.10.3210.10">
    <property type="entry name" value="Hypothetical protein af1432"/>
    <property type="match status" value="1"/>
</dbReference>
<dbReference type="Pfam" id="PF00072">
    <property type="entry name" value="Response_reg"/>
    <property type="match status" value="1"/>
</dbReference>
<name>A0A2W5KR47_9GAMM</name>
<dbReference type="InterPro" id="IPR006674">
    <property type="entry name" value="HD_domain"/>
</dbReference>
<evidence type="ECO:0000256" key="1">
    <source>
        <dbReference type="ARBA" id="ARBA00022801"/>
    </source>
</evidence>
<dbReference type="GO" id="GO:0009214">
    <property type="term" value="P:cyclic nucleotide catabolic process"/>
    <property type="evidence" value="ECO:0007669"/>
    <property type="project" value="UniProtKB-ARBA"/>
</dbReference>
<feature type="domain" description="HD-GYP" evidence="6">
    <location>
        <begin position="147"/>
        <end position="344"/>
    </location>
</feature>
<dbReference type="PROSITE" id="PS51831">
    <property type="entry name" value="HD"/>
    <property type="match status" value="1"/>
</dbReference>
<dbReference type="InterPro" id="IPR037522">
    <property type="entry name" value="HD_GYP_dom"/>
</dbReference>
<dbReference type="CDD" id="cd00077">
    <property type="entry name" value="HDc"/>
    <property type="match status" value="1"/>
</dbReference>
<evidence type="ECO:0000259" key="5">
    <source>
        <dbReference type="PROSITE" id="PS51831"/>
    </source>
</evidence>
<feature type="coiled-coil region" evidence="3">
    <location>
        <begin position="119"/>
        <end position="153"/>
    </location>
</feature>
<dbReference type="PROSITE" id="PS50110">
    <property type="entry name" value="RESPONSE_REGULATORY"/>
    <property type="match status" value="1"/>
</dbReference>
<protein>
    <submittedName>
        <fullName evidence="7">Two-component system response regulator</fullName>
    </submittedName>
</protein>
<evidence type="ECO:0000256" key="3">
    <source>
        <dbReference type="SAM" id="Coils"/>
    </source>
</evidence>
<feature type="domain" description="Response regulatory" evidence="4">
    <location>
        <begin position="2"/>
        <end position="120"/>
    </location>
</feature>
<dbReference type="SUPFAM" id="SSF109604">
    <property type="entry name" value="HD-domain/PDEase-like"/>
    <property type="match status" value="1"/>
</dbReference>
<dbReference type="InterPro" id="IPR052020">
    <property type="entry name" value="Cyclic_di-GMP/3'3'-cGAMP_PDE"/>
</dbReference>
<evidence type="ECO:0000259" key="6">
    <source>
        <dbReference type="PROSITE" id="PS51832"/>
    </source>
</evidence>
<dbReference type="AlphaFoldDB" id="A0A2W5KR47"/>
<dbReference type="InterPro" id="IPR001789">
    <property type="entry name" value="Sig_transdc_resp-reg_receiver"/>
</dbReference>
<feature type="domain" description="HD" evidence="5">
    <location>
        <begin position="169"/>
        <end position="293"/>
    </location>
</feature>